<evidence type="ECO:0000259" key="5">
    <source>
        <dbReference type="PROSITE" id="PS50931"/>
    </source>
</evidence>
<protein>
    <submittedName>
        <fullName evidence="6">LysR family transcriptional regulator</fullName>
    </submittedName>
</protein>
<dbReference type="RefSeq" id="WP_187084345.1">
    <property type="nucleotide sequence ID" value="NZ_JACORU010000013.1"/>
</dbReference>
<name>A0A923S888_9BURK</name>
<accession>A0A923S888</accession>
<reference evidence="6" key="1">
    <citation type="submission" date="2020-08" db="EMBL/GenBank/DDBJ databases">
        <title>Ramlibacter sp. GTP1 16S ribosomal RNA gene genome sequencing and assembly.</title>
        <authorList>
            <person name="Kang M."/>
        </authorList>
    </citation>
    <scope>NUCLEOTIDE SEQUENCE</scope>
    <source>
        <strain evidence="6">GTP1</strain>
    </source>
</reference>
<keyword evidence="4" id="KW-0804">Transcription</keyword>
<dbReference type="FunFam" id="1.10.10.10:FF:000001">
    <property type="entry name" value="LysR family transcriptional regulator"/>
    <property type="match status" value="1"/>
</dbReference>
<organism evidence="6 7">
    <name type="scientific">Ramlibacter albus</name>
    <dbReference type="NCBI Taxonomy" id="2079448"/>
    <lineage>
        <taxon>Bacteria</taxon>
        <taxon>Pseudomonadati</taxon>
        <taxon>Pseudomonadota</taxon>
        <taxon>Betaproteobacteria</taxon>
        <taxon>Burkholderiales</taxon>
        <taxon>Comamonadaceae</taxon>
        <taxon>Ramlibacter</taxon>
    </lineage>
</organism>
<comment type="similarity">
    <text evidence="1">Belongs to the LysR transcriptional regulatory family.</text>
</comment>
<sequence>MDKLRALEYFLATARTRSFSAAARELDVSVAAVARLVSTLETNLGVNLFERTPQGIKLTADGAAYLDMCQPILQQLQVADEALRGAASRPKGTLVVGCPTILSQHCILPELPAFHARYPEIQIDVRTVDKPTAVEANVAEVQVVYGWPEAAGLIQRRLANTRLLICASPGYWNKHGVPSTIEELEQHQCLLFRDQEGTVIDFWEHEREGLKRSASVSGWLVSTHRDDVLQAVIAGQGVGRFSDLSIREPLRTGQLVPVLLDWESRHAPPINLLYRSSQRRLPRVRLFIDFLVNVFRRMEEERAPELQVHLTPERPDWYRRRHGRASATPRH</sequence>
<keyword evidence="3" id="KW-0238">DNA-binding</keyword>
<evidence type="ECO:0000256" key="2">
    <source>
        <dbReference type="ARBA" id="ARBA00023015"/>
    </source>
</evidence>
<dbReference type="SUPFAM" id="SSF53850">
    <property type="entry name" value="Periplasmic binding protein-like II"/>
    <property type="match status" value="1"/>
</dbReference>
<comment type="caution">
    <text evidence="6">The sequence shown here is derived from an EMBL/GenBank/DDBJ whole genome shotgun (WGS) entry which is preliminary data.</text>
</comment>
<evidence type="ECO:0000313" key="7">
    <source>
        <dbReference type="Proteomes" id="UP000596827"/>
    </source>
</evidence>
<evidence type="ECO:0000256" key="4">
    <source>
        <dbReference type="ARBA" id="ARBA00023163"/>
    </source>
</evidence>
<dbReference type="SUPFAM" id="SSF46785">
    <property type="entry name" value="Winged helix' DNA-binding domain"/>
    <property type="match status" value="1"/>
</dbReference>
<dbReference type="Pfam" id="PF00126">
    <property type="entry name" value="HTH_1"/>
    <property type="match status" value="1"/>
</dbReference>
<keyword evidence="7" id="KW-1185">Reference proteome</keyword>
<dbReference type="EMBL" id="JACORU010000013">
    <property type="protein sequence ID" value="MBC5767857.1"/>
    <property type="molecule type" value="Genomic_DNA"/>
</dbReference>
<dbReference type="GO" id="GO:0043565">
    <property type="term" value="F:sequence-specific DNA binding"/>
    <property type="evidence" value="ECO:0007669"/>
    <property type="project" value="TreeGrafter"/>
</dbReference>
<dbReference type="GO" id="GO:0003700">
    <property type="term" value="F:DNA-binding transcription factor activity"/>
    <property type="evidence" value="ECO:0007669"/>
    <property type="project" value="InterPro"/>
</dbReference>
<dbReference type="Proteomes" id="UP000596827">
    <property type="component" value="Unassembled WGS sequence"/>
</dbReference>
<gene>
    <name evidence="6" type="ORF">H8R02_25570</name>
</gene>
<dbReference type="Pfam" id="PF03466">
    <property type="entry name" value="LysR_substrate"/>
    <property type="match status" value="1"/>
</dbReference>
<dbReference type="InterPro" id="IPR000847">
    <property type="entry name" value="LysR_HTH_N"/>
</dbReference>
<dbReference type="PANTHER" id="PTHR30537">
    <property type="entry name" value="HTH-TYPE TRANSCRIPTIONAL REGULATOR"/>
    <property type="match status" value="1"/>
</dbReference>
<feature type="domain" description="HTH lysR-type" evidence="5">
    <location>
        <begin position="1"/>
        <end position="59"/>
    </location>
</feature>
<dbReference type="Gene3D" id="1.10.10.10">
    <property type="entry name" value="Winged helix-like DNA-binding domain superfamily/Winged helix DNA-binding domain"/>
    <property type="match status" value="1"/>
</dbReference>
<evidence type="ECO:0000256" key="3">
    <source>
        <dbReference type="ARBA" id="ARBA00023125"/>
    </source>
</evidence>
<dbReference type="InterPro" id="IPR058163">
    <property type="entry name" value="LysR-type_TF_proteobact-type"/>
</dbReference>
<dbReference type="GO" id="GO:0006351">
    <property type="term" value="P:DNA-templated transcription"/>
    <property type="evidence" value="ECO:0007669"/>
    <property type="project" value="TreeGrafter"/>
</dbReference>
<dbReference type="PANTHER" id="PTHR30537:SF21">
    <property type="entry name" value="HTH-TYPE TRANSCRIPTIONAL REGULATOR SINR-RELATED"/>
    <property type="match status" value="1"/>
</dbReference>
<evidence type="ECO:0000313" key="6">
    <source>
        <dbReference type="EMBL" id="MBC5767857.1"/>
    </source>
</evidence>
<dbReference type="InterPro" id="IPR036388">
    <property type="entry name" value="WH-like_DNA-bd_sf"/>
</dbReference>
<dbReference type="Gene3D" id="3.40.190.290">
    <property type="match status" value="1"/>
</dbReference>
<evidence type="ECO:0000256" key="1">
    <source>
        <dbReference type="ARBA" id="ARBA00009437"/>
    </source>
</evidence>
<dbReference type="InterPro" id="IPR036390">
    <property type="entry name" value="WH_DNA-bd_sf"/>
</dbReference>
<dbReference type="AlphaFoldDB" id="A0A923S888"/>
<dbReference type="CDD" id="cd08422">
    <property type="entry name" value="PBP2_CrgA_like"/>
    <property type="match status" value="1"/>
</dbReference>
<dbReference type="PROSITE" id="PS50931">
    <property type="entry name" value="HTH_LYSR"/>
    <property type="match status" value="1"/>
</dbReference>
<keyword evidence="2" id="KW-0805">Transcription regulation</keyword>
<proteinExistence type="inferred from homology"/>
<dbReference type="InterPro" id="IPR005119">
    <property type="entry name" value="LysR_subst-bd"/>
</dbReference>